<dbReference type="AlphaFoldDB" id="A0A2K4FBZ0"/>
<proteinExistence type="predicted"/>
<accession>A0A2K4FBZ0</accession>
<dbReference type="InterPro" id="IPR010982">
    <property type="entry name" value="Lambda_DNA-bd_dom_sf"/>
</dbReference>
<dbReference type="PANTHER" id="PTHR46558">
    <property type="entry name" value="TRACRIPTIONAL REGULATORY PROTEIN-RELATED-RELATED"/>
    <property type="match status" value="1"/>
</dbReference>
<dbReference type="Pfam" id="PF01381">
    <property type="entry name" value="HTH_3"/>
    <property type="match status" value="1"/>
</dbReference>
<gene>
    <name evidence="3" type="ORF">CD039_07345</name>
</gene>
<dbReference type="PROSITE" id="PS50943">
    <property type="entry name" value="HTH_CROC1"/>
    <property type="match status" value="1"/>
</dbReference>
<sequence length="365" mass="42727">MDVQHLASRIRQERRRLGWNQTQLAHHLKTTKTTISKWETGQLLPDITQLPILARLFNTSVDEMLNVTSKHSREETKAIISDLIDKLSHSKEDFVSTIEAYFQQSSNDYEFLVALLGVMSTNIQRLKQDALRDKAIALAFEIVHIIETNCTSTSLLRKTYGYKVTFWYVNGEFDQIIEHLSDYEVNLGENLLLGSAYLAQDDREKATSIIQSDMYQNLNLMVQEFVLLVAHELPHLSVEELAPKYEYLNLAFNIDQLFPFLAMQIYYYFAEYYVEIDDTKAQHFLEHYTTCYERLVIDFSFQTDAFFDAVEPWFEHFPAGQSLSLDFDETVEQYMNIIIDSPKFQKLSNYEEIVSQLKQVYRKSM</sequence>
<evidence type="ECO:0000256" key="1">
    <source>
        <dbReference type="ARBA" id="ARBA00023125"/>
    </source>
</evidence>
<dbReference type="GO" id="GO:0003677">
    <property type="term" value="F:DNA binding"/>
    <property type="evidence" value="ECO:0007669"/>
    <property type="project" value="UniProtKB-KW"/>
</dbReference>
<protein>
    <recommendedName>
        <fullName evidence="2">HTH cro/C1-type domain-containing protein</fullName>
    </recommendedName>
</protein>
<keyword evidence="1" id="KW-0238">DNA-binding</keyword>
<evidence type="ECO:0000313" key="4">
    <source>
        <dbReference type="Proteomes" id="UP000242712"/>
    </source>
</evidence>
<dbReference type="Gene3D" id="1.10.260.40">
    <property type="entry name" value="lambda repressor-like DNA-binding domains"/>
    <property type="match status" value="1"/>
</dbReference>
<comment type="caution">
    <text evidence="3">The sequence shown here is derived from an EMBL/GenBank/DDBJ whole genome shotgun (WGS) entry which is preliminary data.</text>
</comment>
<dbReference type="SUPFAM" id="SSF47413">
    <property type="entry name" value="lambda repressor-like DNA-binding domains"/>
    <property type="match status" value="1"/>
</dbReference>
<dbReference type="InterPro" id="IPR001387">
    <property type="entry name" value="Cro/C1-type_HTH"/>
</dbReference>
<evidence type="ECO:0000259" key="2">
    <source>
        <dbReference type="PROSITE" id="PS50943"/>
    </source>
</evidence>
<dbReference type="EMBL" id="PPPX01000011">
    <property type="protein sequence ID" value="POA08797.1"/>
    <property type="molecule type" value="Genomic_DNA"/>
</dbReference>
<reference evidence="3 4" key="1">
    <citation type="submission" date="2017-08" db="EMBL/GenBank/DDBJ databases">
        <title>Draft genome sequences of 64 type strains of genus Staph aureus.</title>
        <authorList>
            <person name="Cole K."/>
            <person name="Golubchik T."/>
            <person name="Russell J."/>
            <person name="Foster D."/>
            <person name="Llewelyn M."/>
            <person name="Wilson D."/>
            <person name="Crook D."/>
            <person name="Paul J."/>
        </authorList>
    </citation>
    <scope>NUCLEOTIDE SEQUENCE [LARGE SCALE GENOMIC DNA]</scope>
    <source>
        <strain evidence="3 4">DSM 29875</strain>
    </source>
</reference>
<dbReference type="CDD" id="cd00093">
    <property type="entry name" value="HTH_XRE"/>
    <property type="match status" value="1"/>
</dbReference>
<dbReference type="Proteomes" id="UP000242712">
    <property type="component" value="Unassembled WGS sequence"/>
</dbReference>
<dbReference type="OrthoDB" id="9812495at2"/>
<dbReference type="SMART" id="SM00530">
    <property type="entry name" value="HTH_XRE"/>
    <property type="match status" value="1"/>
</dbReference>
<feature type="domain" description="HTH cro/C1-type" evidence="2">
    <location>
        <begin position="10"/>
        <end position="64"/>
    </location>
</feature>
<organism evidence="3 4">
    <name type="scientific">Staphylococcus argensis</name>
    <dbReference type="NCBI Taxonomy" id="1607738"/>
    <lineage>
        <taxon>Bacteria</taxon>
        <taxon>Bacillati</taxon>
        <taxon>Bacillota</taxon>
        <taxon>Bacilli</taxon>
        <taxon>Bacillales</taxon>
        <taxon>Staphylococcaceae</taxon>
        <taxon>Staphylococcus</taxon>
    </lineage>
</organism>
<dbReference type="PANTHER" id="PTHR46558:SF11">
    <property type="entry name" value="HTH-TYPE TRANSCRIPTIONAL REGULATOR XRE"/>
    <property type="match status" value="1"/>
</dbReference>
<name>A0A2K4FBZ0_9STAP</name>
<evidence type="ECO:0000313" key="3">
    <source>
        <dbReference type="EMBL" id="POA08797.1"/>
    </source>
</evidence>
<keyword evidence="4" id="KW-1185">Reference proteome</keyword>